<comment type="caution">
    <text evidence="2">The sequence shown here is derived from an EMBL/GenBank/DDBJ whole genome shotgun (WGS) entry which is preliminary data.</text>
</comment>
<dbReference type="PROSITE" id="PS51186">
    <property type="entry name" value="GNAT"/>
    <property type="match status" value="1"/>
</dbReference>
<dbReference type="RefSeq" id="WP_340273750.1">
    <property type="nucleotide sequence ID" value="NZ_JBAKIA010000004.1"/>
</dbReference>
<evidence type="ECO:0000313" key="2">
    <source>
        <dbReference type="EMBL" id="MEJ8474041.1"/>
    </source>
</evidence>
<dbReference type="InterPro" id="IPR000182">
    <property type="entry name" value="GNAT_dom"/>
</dbReference>
<organism evidence="2 3">
    <name type="scientific">Roseibium algae</name>
    <dbReference type="NCBI Taxonomy" id="3123038"/>
    <lineage>
        <taxon>Bacteria</taxon>
        <taxon>Pseudomonadati</taxon>
        <taxon>Pseudomonadota</taxon>
        <taxon>Alphaproteobacteria</taxon>
        <taxon>Hyphomicrobiales</taxon>
        <taxon>Stappiaceae</taxon>
        <taxon>Roseibium</taxon>
    </lineage>
</organism>
<sequence length="175" mass="18959">MQPHNKVIVYPVNTADDLDTIRGMFRAYADWLNIDLSYQGFEAELAGLPGKYAAPQGALLLARQGDGPALGCVAVRPLPSDLAASPSHGKMCEMKRLYVAPEGRGVGLGKHLVGAIIETARALGYDEMRLDTLPTMTSAISLYTAHGFKPIEAYYNTPIAETVFFGLDLKTKTRT</sequence>
<reference evidence="2 3" key="1">
    <citation type="submission" date="2024-02" db="EMBL/GenBank/DDBJ databases">
        <title>Roseibium algae sp. nov., isolated from marine alga (Grateloupia sp.), showing potential in myo-inositol conversion.</title>
        <authorList>
            <person name="Wang Y."/>
        </authorList>
    </citation>
    <scope>NUCLEOTIDE SEQUENCE [LARGE SCALE GENOMIC DNA]</scope>
    <source>
        <strain evidence="2 3">H3510</strain>
    </source>
</reference>
<dbReference type="EMBL" id="JBAKIA010000004">
    <property type="protein sequence ID" value="MEJ8474041.1"/>
    <property type="molecule type" value="Genomic_DNA"/>
</dbReference>
<dbReference type="PANTHER" id="PTHR43305">
    <property type="entry name" value="FAMILY N-ACETYLTRANSFERASE, PUTATIVE (AFU_ORTHOLOGUE AFUA_2G01380)-RELATED"/>
    <property type="match status" value="1"/>
</dbReference>
<dbReference type="Pfam" id="PF00583">
    <property type="entry name" value="Acetyltransf_1"/>
    <property type="match status" value="1"/>
</dbReference>
<evidence type="ECO:0000259" key="1">
    <source>
        <dbReference type="PROSITE" id="PS51186"/>
    </source>
</evidence>
<keyword evidence="3" id="KW-1185">Reference proteome</keyword>
<dbReference type="CDD" id="cd04301">
    <property type="entry name" value="NAT_SF"/>
    <property type="match status" value="1"/>
</dbReference>
<evidence type="ECO:0000313" key="3">
    <source>
        <dbReference type="Proteomes" id="UP001385499"/>
    </source>
</evidence>
<dbReference type="InterPro" id="IPR016181">
    <property type="entry name" value="Acyl_CoA_acyltransferase"/>
</dbReference>
<protein>
    <submittedName>
        <fullName evidence="2">GNAT family N-acetyltransferase</fullName>
    </submittedName>
</protein>
<proteinExistence type="predicted"/>
<accession>A0ABU8TIS0</accession>
<gene>
    <name evidence="2" type="ORF">V6575_08065</name>
</gene>
<dbReference type="InterPro" id="IPR052777">
    <property type="entry name" value="Acetyltransferase_Enz"/>
</dbReference>
<name>A0ABU8TIS0_9HYPH</name>
<dbReference type="Proteomes" id="UP001385499">
    <property type="component" value="Unassembled WGS sequence"/>
</dbReference>
<feature type="domain" description="N-acetyltransferase" evidence="1">
    <location>
        <begin position="8"/>
        <end position="170"/>
    </location>
</feature>
<dbReference type="Gene3D" id="3.40.630.30">
    <property type="match status" value="1"/>
</dbReference>
<dbReference type="PANTHER" id="PTHR43305:SF1">
    <property type="entry name" value="FAMILY N-ACETYLTRANSFERASE, PUTATIVE (AFU_ORTHOLOGUE AFUA_2G01380)-RELATED"/>
    <property type="match status" value="1"/>
</dbReference>
<dbReference type="SUPFAM" id="SSF55729">
    <property type="entry name" value="Acyl-CoA N-acyltransferases (Nat)"/>
    <property type="match status" value="1"/>
</dbReference>